<name>A0A0R1JPB1_9LACO</name>
<sequence length="166" mass="18575">MKTSKQLSRRGLNFMADENYRPLFFHRILITIDEDDRPSTARAFRFALTMARDYGAELGITSVLENNDISIYESLMPAKLNQKRTELQNIVKEYADKAKEFGVESVRAIVSEGGDVDDVILQQIVPDFQPDLIVCGADVDFASHGKPGAIGLRLARKSDVSVIVIR</sequence>
<evidence type="ECO:0000313" key="2">
    <source>
        <dbReference type="EMBL" id="KRK73000.1"/>
    </source>
</evidence>
<dbReference type="EMBL" id="AZDT01000064">
    <property type="protein sequence ID" value="KRK73000.1"/>
    <property type="molecule type" value="Genomic_DNA"/>
</dbReference>
<dbReference type="AlphaFoldDB" id="A0A0R1JPB1"/>
<accession>A0A0R1JPB1</accession>
<keyword evidence="3" id="KW-1185">Reference proteome</keyword>
<feature type="domain" description="UspA" evidence="1">
    <location>
        <begin position="25"/>
        <end position="166"/>
    </location>
</feature>
<comment type="caution">
    <text evidence="2">The sequence shown here is derived from an EMBL/GenBank/DDBJ whole genome shotgun (WGS) entry which is preliminary data.</text>
</comment>
<dbReference type="CDD" id="cd00293">
    <property type="entry name" value="USP-like"/>
    <property type="match status" value="1"/>
</dbReference>
<evidence type="ECO:0000259" key="1">
    <source>
        <dbReference type="Pfam" id="PF00582"/>
    </source>
</evidence>
<dbReference type="STRING" id="1423773.FD30_GL000951"/>
<dbReference type="Proteomes" id="UP000051162">
    <property type="component" value="Unassembled WGS sequence"/>
</dbReference>
<dbReference type="InterPro" id="IPR006016">
    <property type="entry name" value="UspA"/>
</dbReference>
<proteinExistence type="predicted"/>
<dbReference type="SUPFAM" id="SSF52402">
    <property type="entry name" value="Adenine nucleotide alpha hydrolases-like"/>
    <property type="match status" value="1"/>
</dbReference>
<protein>
    <submittedName>
        <fullName evidence="2">UspA family nucleotide-binding protein</fullName>
    </submittedName>
</protein>
<gene>
    <name evidence="2" type="ORF">FD30_GL000951</name>
</gene>
<reference evidence="2 3" key="1">
    <citation type="journal article" date="2015" name="Genome Announc.">
        <title>Expanding the biotechnology potential of lactobacilli through comparative genomics of 213 strains and associated genera.</title>
        <authorList>
            <person name="Sun Z."/>
            <person name="Harris H.M."/>
            <person name="McCann A."/>
            <person name="Guo C."/>
            <person name="Argimon S."/>
            <person name="Zhang W."/>
            <person name="Yang X."/>
            <person name="Jeffery I.B."/>
            <person name="Cooney J.C."/>
            <person name="Kagawa T.F."/>
            <person name="Liu W."/>
            <person name="Song Y."/>
            <person name="Salvetti E."/>
            <person name="Wrobel A."/>
            <person name="Rasinkangas P."/>
            <person name="Parkhill J."/>
            <person name="Rea M.C."/>
            <person name="O'Sullivan O."/>
            <person name="Ritari J."/>
            <person name="Douillard F.P."/>
            <person name="Paul Ross R."/>
            <person name="Yang R."/>
            <person name="Briner A.E."/>
            <person name="Felis G.E."/>
            <person name="de Vos W.M."/>
            <person name="Barrangou R."/>
            <person name="Klaenhammer T.R."/>
            <person name="Caufield P.W."/>
            <person name="Cui Y."/>
            <person name="Zhang H."/>
            <person name="O'Toole P.W."/>
        </authorList>
    </citation>
    <scope>NUCLEOTIDE SEQUENCE [LARGE SCALE GENOMIC DNA]</scope>
    <source>
        <strain evidence="2 3">DSM 19117</strain>
    </source>
</reference>
<evidence type="ECO:0000313" key="3">
    <source>
        <dbReference type="Proteomes" id="UP000051162"/>
    </source>
</evidence>
<dbReference type="PATRIC" id="fig|1423773.3.peg.977"/>
<dbReference type="Gene3D" id="3.40.50.620">
    <property type="entry name" value="HUPs"/>
    <property type="match status" value="1"/>
</dbReference>
<organism evidence="2 3">
    <name type="scientific">Levilactobacillus namurensis DSM 19117</name>
    <dbReference type="NCBI Taxonomy" id="1423773"/>
    <lineage>
        <taxon>Bacteria</taxon>
        <taxon>Bacillati</taxon>
        <taxon>Bacillota</taxon>
        <taxon>Bacilli</taxon>
        <taxon>Lactobacillales</taxon>
        <taxon>Lactobacillaceae</taxon>
        <taxon>Levilactobacillus</taxon>
    </lineage>
</organism>
<dbReference type="InterPro" id="IPR014729">
    <property type="entry name" value="Rossmann-like_a/b/a_fold"/>
</dbReference>
<dbReference type="Pfam" id="PF00582">
    <property type="entry name" value="Usp"/>
    <property type="match status" value="1"/>
</dbReference>